<evidence type="ECO:0000256" key="1">
    <source>
        <dbReference type="ARBA" id="ARBA00022801"/>
    </source>
</evidence>
<protein>
    <submittedName>
        <fullName evidence="3">Hydrolase</fullName>
    </submittedName>
</protein>
<dbReference type="GO" id="GO:0050126">
    <property type="term" value="F:N-carbamoylputrescine amidase activity"/>
    <property type="evidence" value="ECO:0007669"/>
    <property type="project" value="TreeGrafter"/>
</dbReference>
<dbReference type="SUPFAM" id="SSF56317">
    <property type="entry name" value="Carbon-nitrogen hydrolase"/>
    <property type="match status" value="1"/>
</dbReference>
<organism evidence="3 4">
    <name type="scientific">Pseudonocardia halophobica</name>
    <dbReference type="NCBI Taxonomy" id="29401"/>
    <lineage>
        <taxon>Bacteria</taxon>
        <taxon>Bacillati</taxon>
        <taxon>Actinomycetota</taxon>
        <taxon>Actinomycetes</taxon>
        <taxon>Pseudonocardiales</taxon>
        <taxon>Pseudonocardiaceae</taxon>
        <taxon>Pseudonocardia</taxon>
    </lineage>
</organism>
<dbReference type="CDD" id="cd07197">
    <property type="entry name" value="nitrilase"/>
    <property type="match status" value="1"/>
</dbReference>
<evidence type="ECO:0000259" key="2">
    <source>
        <dbReference type="PROSITE" id="PS50263"/>
    </source>
</evidence>
<dbReference type="RefSeq" id="WP_051737474.1">
    <property type="nucleotide sequence ID" value="NZ_BAAAUZ010000042.1"/>
</dbReference>
<dbReference type="EMBL" id="BSFQ01000008">
    <property type="protein sequence ID" value="GLL11227.1"/>
    <property type="molecule type" value="Genomic_DNA"/>
</dbReference>
<dbReference type="InterPro" id="IPR036526">
    <property type="entry name" value="C-N_Hydrolase_sf"/>
</dbReference>
<accession>A0A9W6L1K8</accession>
<dbReference type="InterPro" id="IPR050345">
    <property type="entry name" value="Aliph_Amidase/BUP"/>
</dbReference>
<keyword evidence="1 3" id="KW-0378">Hydrolase</keyword>
<dbReference type="Gene3D" id="3.60.110.10">
    <property type="entry name" value="Carbon-nitrogen hydrolase"/>
    <property type="match status" value="1"/>
</dbReference>
<dbReference type="GO" id="GO:0033388">
    <property type="term" value="P:putrescine biosynthetic process from arginine"/>
    <property type="evidence" value="ECO:0007669"/>
    <property type="project" value="TreeGrafter"/>
</dbReference>
<reference evidence="3" key="1">
    <citation type="journal article" date="2014" name="Int. J. Syst. Evol. Microbiol.">
        <title>Complete genome sequence of Corynebacterium casei LMG S-19264T (=DSM 44701T), isolated from a smear-ripened cheese.</title>
        <authorList>
            <consortium name="US DOE Joint Genome Institute (JGI-PGF)"/>
            <person name="Walter F."/>
            <person name="Albersmeier A."/>
            <person name="Kalinowski J."/>
            <person name="Ruckert C."/>
        </authorList>
    </citation>
    <scope>NUCLEOTIDE SEQUENCE</scope>
    <source>
        <strain evidence="3">VKM Ac-1069</strain>
    </source>
</reference>
<gene>
    <name evidence="3" type="ORF">GCM10017577_23680</name>
</gene>
<dbReference type="PROSITE" id="PS50263">
    <property type="entry name" value="CN_HYDROLASE"/>
    <property type="match status" value="1"/>
</dbReference>
<keyword evidence="4" id="KW-1185">Reference proteome</keyword>
<dbReference type="Pfam" id="PF00795">
    <property type="entry name" value="CN_hydrolase"/>
    <property type="match status" value="1"/>
</dbReference>
<name>A0A9W6L1K8_9PSEU</name>
<evidence type="ECO:0000313" key="4">
    <source>
        <dbReference type="Proteomes" id="UP001143463"/>
    </source>
</evidence>
<dbReference type="InterPro" id="IPR003010">
    <property type="entry name" value="C-N_Hydrolase"/>
</dbReference>
<dbReference type="PANTHER" id="PTHR43674">
    <property type="entry name" value="NITRILASE C965.09-RELATED"/>
    <property type="match status" value="1"/>
</dbReference>
<sequence length="237" mass="23760">MPPRLPLTVVAAQPPCTARDVAANVRAHADTVRRAGARLVVFPELSLTGYELDAPALDPADPRLAPLVEACADSGALALAGAPLPLGGGGRSLGVLAVDGAGARIAYRKMCLGGAEPAHFTAGAGPGVVEVDGWRLGLAVCRDMGVPEQAARTASLGMDAYVAGAVDTPDDAAVQEERARRIGRDHGVPVVVASFAGPTGGGYDRTAGRSGIWAADGTVLARCGSGPGETARAVLVA</sequence>
<reference evidence="3" key="2">
    <citation type="submission" date="2023-01" db="EMBL/GenBank/DDBJ databases">
        <authorList>
            <person name="Sun Q."/>
            <person name="Evtushenko L."/>
        </authorList>
    </citation>
    <scope>NUCLEOTIDE SEQUENCE</scope>
    <source>
        <strain evidence="3">VKM Ac-1069</strain>
    </source>
</reference>
<comment type="caution">
    <text evidence="3">The sequence shown here is derived from an EMBL/GenBank/DDBJ whole genome shotgun (WGS) entry which is preliminary data.</text>
</comment>
<proteinExistence type="predicted"/>
<feature type="domain" description="CN hydrolase" evidence="2">
    <location>
        <begin position="7"/>
        <end position="237"/>
    </location>
</feature>
<evidence type="ECO:0000313" key="3">
    <source>
        <dbReference type="EMBL" id="GLL11227.1"/>
    </source>
</evidence>
<dbReference type="Proteomes" id="UP001143463">
    <property type="component" value="Unassembled WGS sequence"/>
</dbReference>
<dbReference type="PANTHER" id="PTHR43674:SF2">
    <property type="entry name" value="BETA-UREIDOPROPIONASE"/>
    <property type="match status" value="1"/>
</dbReference>
<dbReference type="AlphaFoldDB" id="A0A9W6L1K8"/>